<keyword evidence="4" id="KW-0413">Isomerase</keyword>
<feature type="binding site" evidence="5">
    <location>
        <begin position="35"/>
        <end position="36"/>
    </location>
    <ligand>
        <name>substrate</name>
    </ligand>
</feature>
<organism evidence="6">
    <name type="scientific">Tanacetum cinerariifolium</name>
    <name type="common">Dalmatian daisy</name>
    <name type="synonym">Chrysanthemum cinerariifolium</name>
    <dbReference type="NCBI Taxonomy" id="118510"/>
    <lineage>
        <taxon>Eukaryota</taxon>
        <taxon>Viridiplantae</taxon>
        <taxon>Streptophyta</taxon>
        <taxon>Embryophyta</taxon>
        <taxon>Tracheophyta</taxon>
        <taxon>Spermatophyta</taxon>
        <taxon>Magnoliopsida</taxon>
        <taxon>eudicotyledons</taxon>
        <taxon>Gunneridae</taxon>
        <taxon>Pentapetalae</taxon>
        <taxon>asterids</taxon>
        <taxon>campanulids</taxon>
        <taxon>Asterales</taxon>
        <taxon>Asteraceae</taxon>
        <taxon>Asteroideae</taxon>
        <taxon>Anthemideae</taxon>
        <taxon>Anthemidinae</taxon>
        <taxon>Tanacetum</taxon>
    </lineage>
</organism>
<gene>
    <name evidence="6" type="ORF">Tci_663998</name>
</gene>
<evidence type="ECO:0000256" key="4">
    <source>
        <dbReference type="ARBA" id="ARBA00023235"/>
    </source>
</evidence>
<dbReference type="PANTHER" id="PTHR11931">
    <property type="entry name" value="PHOSPHOGLYCERATE MUTASE"/>
    <property type="match status" value="1"/>
</dbReference>
<evidence type="ECO:0000256" key="5">
    <source>
        <dbReference type="PIRSR" id="PIRSR613078-2"/>
    </source>
</evidence>
<dbReference type="AlphaFoldDB" id="A0A699KJM6"/>
<dbReference type="GO" id="GO:0004619">
    <property type="term" value="F:phosphoglycerate mutase activity"/>
    <property type="evidence" value="ECO:0007669"/>
    <property type="project" value="UniProtKB-EC"/>
</dbReference>
<accession>A0A699KJM6</accession>
<dbReference type="EMBL" id="BKCJ010514398">
    <property type="protein sequence ID" value="GFA92026.1"/>
    <property type="molecule type" value="Genomic_DNA"/>
</dbReference>
<name>A0A699KJM6_TANCI</name>
<dbReference type="EC" id="5.4.2.11" evidence="2"/>
<protein>
    <recommendedName>
        <fullName evidence="2">phosphoglycerate mutase (2,3-diphosphoglycerate-dependent)</fullName>
        <ecNumber evidence="2">5.4.2.11</ecNumber>
    </recommendedName>
</protein>
<evidence type="ECO:0000256" key="3">
    <source>
        <dbReference type="ARBA" id="ARBA00023152"/>
    </source>
</evidence>
<dbReference type="InterPro" id="IPR029033">
    <property type="entry name" value="His_PPase_superfam"/>
</dbReference>
<dbReference type="InterPro" id="IPR005952">
    <property type="entry name" value="Phosphogly_mut1"/>
</dbReference>
<feature type="non-terminal residue" evidence="6">
    <location>
        <position position="160"/>
    </location>
</feature>
<proteinExistence type="inferred from homology"/>
<evidence type="ECO:0000313" key="6">
    <source>
        <dbReference type="EMBL" id="GFA92026.1"/>
    </source>
</evidence>
<dbReference type="Gene3D" id="3.40.50.1240">
    <property type="entry name" value="Phosphoglycerate mutase-like"/>
    <property type="match status" value="1"/>
</dbReference>
<dbReference type="InterPro" id="IPR013078">
    <property type="entry name" value="His_Pase_superF_clade-1"/>
</dbReference>
<dbReference type="Pfam" id="PF00300">
    <property type="entry name" value="His_Phos_1"/>
    <property type="match status" value="1"/>
</dbReference>
<evidence type="ECO:0000256" key="1">
    <source>
        <dbReference type="ARBA" id="ARBA00006717"/>
    </source>
</evidence>
<keyword evidence="3" id="KW-0324">Glycolysis</keyword>
<reference evidence="6" key="1">
    <citation type="journal article" date="2019" name="Sci. Rep.">
        <title>Draft genome of Tanacetum cinerariifolium, the natural source of mosquito coil.</title>
        <authorList>
            <person name="Yamashiro T."/>
            <person name="Shiraishi A."/>
            <person name="Satake H."/>
            <person name="Nakayama K."/>
        </authorList>
    </citation>
    <scope>NUCLEOTIDE SEQUENCE</scope>
</reference>
<dbReference type="SUPFAM" id="SSF53254">
    <property type="entry name" value="Phosphoglycerate mutase-like"/>
    <property type="match status" value="1"/>
</dbReference>
<comment type="similarity">
    <text evidence="1">Belongs to the phosphoglycerate mutase family. BPG-dependent PGAM subfamily.</text>
</comment>
<evidence type="ECO:0000256" key="2">
    <source>
        <dbReference type="ARBA" id="ARBA00012028"/>
    </source>
</evidence>
<comment type="caution">
    <text evidence="6">The sequence shown here is derived from an EMBL/GenBank/DDBJ whole genome shotgun (WGS) entry which is preliminary data.</text>
</comment>
<sequence length="160" mass="17879">MVLRRAAKQPISRREAATVLVTHGEPLWNEKILFTGCVDVSLTTRGVEEAVEIGDGICNIPTGMIYTSVVTCAQMIAMFAMTQQHRNKRFTFNPLLSGVLGVGLGWCKTNIVTQITLFNAAVHERLLWISEDFVWPIDSTIHGRFIIDVEFSNLHVYSAN</sequence>
<dbReference type="GO" id="GO:0006096">
    <property type="term" value="P:glycolytic process"/>
    <property type="evidence" value="ECO:0007669"/>
    <property type="project" value="UniProtKB-KW"/>
</dbReference>